<feature type="non-terminal residue" evidence="7">
    <location>
        <position position="550"/>
    </location>
</feature>
<dbReference type="GO" id="GO:0005886">
    <property type="term" value="C:plasma membrane"/>
    <property type="evidence" value="ECO:0007669"/>
    <property type="project" value="TreeGrafter"/>
</dbReference>
<dbReference type="Proteomes" id="UP001150266">
    <property type="component" value="Unassembled WGS sequence"/>
</dbReference>
<dbReference type="EMBL" id="JAOTPV010000001">
    <property type="protein sequence ID" value="KAJ4490641.1"/>
    <property type="molecule type" value="Genomic_DNA"/>
</dbReference>
<evidence type="ECO:0000313" key="7">
    <source>
        <dbReference type="EMBL" id="KAJ4490641.1"/>
    </source>
</evidence>
<protein>
    <submittedName>
        <fullName evidence="7">ZIP zinc transporter-domain-containing protein</fullName>
    </submittedName>
</protein>
<keyword evidence="4 6" id="KW-0472">Membrane</keyword>
<evidence type="ECO:0000256" key="3">
    <source>
        <dbReference type="ARBA" id="ARBA00022989"/>
    </source>
</evidence>
<accession>A0A9W9AWT4</accession>
<feature type="transmembrane region" description="Helical" evidence="6">
    <location>
        <begin position="286"/>
        <end position="309"/>
    </location>
</feature>
<dbReference type="PANTHER" id="PTHR11040:SF44">
    <property type="entry name" value="PROTEIN ZNTC-RELATED"/>
    <property type="match status" value="1"/>
</dbReference>
<keyword evidence="2 6" id="KW-0812">Transmembrane</keyword>
<feature type="transmembrane region" description="Helical" evidence="6">
    <location>
        <begin position="20"/>
        <end position="38"/>
    </location>
</feature>
<dbReference type="Pfam" id="PF02535">
    <property type="entry name" value="Zip"/>
    <property type="match status" value="2"/>
</dbReference>
<comment type="subcellular location">
    <subcellularLocation>
        <location evidence="1">Membrane</location>
        <topology evidence="1">Multi-pass membrane protein</topology>
    </subcellularLocation>
</comment>
<gene>
    <name evidence="7" type="ORF">J3R30DRAFT_3678945</name>
</gene>
<dbReference type="InterPro" id="IPR003689">
    <property type="entry name" value="ZIP"/>
</dbReference>
<dbReference type="AlphaFoldDB" id="A0A9W9AWT4"/>
<feature type="transmembrane region" description="Helical" evidence="6">
    <location>
        <begin position="415"/>
        <end position="435"/>
    </location>
</feature>
<feature type="region of interest" description="Disordered" evidence="5">
    <location>
        <begin position="123"/>
        <end position="147"/>
    </location>
</feature>
<evidence type="ECO:0000256" key="1">
    <source>
        <dbReference type="ARBA" id="ARBA00004141"/>
    </source>
</evidence>
<keyword evidence="3 6" id="KW-1133">Transmembrane helix</keyword>
<proteinExistence type="predicted"/>
<dbReference type="GO" id="GO:0005385">
    <property type="term" value="F:zinc ion transmembrane transporter activity"/>
    <property type="evidence" value="ECO:0007669"/>
    <property type="project" value="TreeGrafter"/>
</dbReference>
<sequence length="550" mass="58794">MRTFSILFMETSDKVAQHVGAMGIIFAISLLAVSFPTISKKIRLLSIPKLLFFVGKHFGTGVILSTAFCHLLQDSFEALTSNIVKSRYPGVGEQTGFIILASLIIIFLVEYISTSYVDHLHEDGSSSKTSESREHLLTEPSNSSHHQTILKTHIVDENTHLLSGSVRSHHSQDTPLIRPPPRMQHYLSSIVTNSPRYSRSNDCFYIINDLNYHLNNGEYHLVGGKGSCVCVCVCPAAGTSNETMQGPRSKLVVQSPEDSQCEIGGSDLPQNDAESQRPVLSRKRQVVGLLVLQLGIMIHSLVIGLTLSITSGSEFTTLVTAIIFHQLFEGLSLGIRIAAIPPADINSSPLSSRTSSPSGSQEVSSLPSSWLGHNAHRSILQPVLTFLFALTTPVGIASGMLVFPSQRGKSSEARMLLIQGLMSAISAGMLIYAATVEMMAGDFVFGNLGGHGTGDGGHGHSHGGNFIDTEGDVGTDVDEEGVSPRRRALAVGSLLAGVLAMGLIGLGDTVTIRASPTTFGGDQATTYLSVHTSTTVAFMTIARNKNEDGP</sequence>
<dbReference type="OrthoDB" id="448280at2759"/>
<evidence type="ECO:0000256" key="5">
    <source>
        <dbReference type="SAM" id="MobiDB-lite"/>
    </source>
</evidence>
<feature type="transmembrane region" description="Helical" evidence="6">
    <location>
        <begin position="93"/>
        <end position="112"/>
    </location>
</feature>
<reference evidence="7" key="1">
    <citation type="submission" date="2022-08" db="EMBL/GenBank/DDBJ databases">
        <title>A Global Phylogenomic Analysis of the Shiitake Genus Lentinula.</title>
        <authorList>
            <consortium name="DOE Joint Genome Institute"/>
            <person name="Sierra-Patev S."/>
            <person name="Min B."/>
            <person name="Naranjo-Ortiz M."/>
            <person name="Looney B."/>
            <person name="Konkel Z."/>
            <person name="Slot J.C."/>
            <person name="Sakamoto Y."/>
            <person name="Steenwyk J.L."/>
            <person name="Rokas A."/>
            <person name="Carro J."/>
            <person name="Camarero S."/>
            <person name="Ferreira P."/>
            <person name="Molpeceres G."/>
            <person name="Ruiz-Duenas F.J."/>
            <person name="Serrano A."/>
            <person name="Henrissat B."/>
            <person name="Drula E."/>
            <person name="Hughes K.W."/>
            <person name="Mata J.L."/>
            <person name="Ishikawa N.K."/>
            <person name="Vargas-Isla R."/>
            <person name="Ushijima S."/>
            <person name="Smith C.A."/>
            <person name="Ahrendt S."/>
            <person name="Andreopoulos W."/>
            <person name="He G."/>
            <person name="Labutti K."/>
            <person name="Lipzen A."/>
            <person name="Ng V."/>
            <person name="Riley R."/>
            <person name="Sandor L."/>
            <person name="Barry K."/>
            <person name="Martinez A.T."/>
            <person name="Xiao Y."/>
            <person name="Gibbons J.G."/>
            <person name="Terashima K."/>
            <person name="Grigoriev I.V."/>
            <person name="Hibbett D.S."/>
        </authorList>
    </citation>
    <scope>NUCLEOTIDE SEQUENCE</scope>
    <source>
        <strain evidence="7">JLM2183</strain>
    </source>
</reference>
<feature type="compositionally biased region" description="Basic and acidic residues" evidence="5">
    <location>
        <begin position="123"/>
        <end position="137"/>
    </location>
</feature>
<dbReference type="PANTHER" id="PTHR11040">
    <property type="entry name" value="ZINC/IRON TRANSPORTER"/>
    <property type="match status" value="1"/>
</dbReference>
<feature type="transmembrane region" description="Helical" evidence="6">
    <location>
        <begin position="379"/>
        <end position="403"/>
    </location>
</feature>
<keyword evidence="8" id="KW-1185">Reference proteome</keyword>
<evidence type="ECO:0000256" key="4">
    <source>
        <dbReference type="ARBA" id="ARBA00023136"/>
    </source>
</evidence>
<evidence type="ECO:0000256" key="2">
    <source>
        <dbReference type="ARBA" id="ARBA00022692"/>
    </source>
</evidence>
<feature type="transmembrane region" description="Helical" evidence="6">
    <location>
        <begin position="50"/>
        <end position="73"/>
    </location>
</feature>
<evidence type="ECO:0000256" key="6">
    <source>
        <dbReference type="SAM" id="Phobius"/>
    </source>
</evidence>
<organism evidence="7 8">
    <name type="scientific">Lentinula aciculospora</name>
    <dbReference type="NCBI Taxonomy" id="153920"/>
    <lineage>
        <taxon>Eukaryota</taxon>
        <taxon>Fungi</taxon>
        <taxon>Dikarya</taxon>
        <taxon>Basidiomycota</taxon>
        <taxon>Agaricomycotina</taxon>
        <taxon>Agaricomycetes</taxon>
        <taxon>Agaricomycetidae</taxon>
        <taxon>Agaricales</taxon>
        <taxon>Marasmiineae</taxon>
        <taxon>Omphalotaceae</taxon>
        <taxon>Lentinula</taxon>
    </lineage>
</organism>
<name>A0A9W9AWT4_9AGAR</name>
<evidence type="ECO:0000313" key="8">
    <source>
        <dbReference type="Proteomes" id="UP001150266"/>
    </source>
</evidence>
<feature type="transmembrane region" description="Helical" evidence="6">
    <location>
        <begin position="488"/>
        <end position="506"/>
    </location>
</feature>
<comment type="caution">
    <text evidence="7">The sequence shown here is derived from an EMBL/GenBank/DDBJ whole genome shotgun (WGS) entry which is preliminary data.</text>
</comment>